<feature type="active site" description="Nucleophile" evidence="11">
    <location>
        <position position="21"/>
    </location>
</feature>
<keyword evidence="9" id="KW-0804">Transcription</keyword>
<organism evidence="15 16">
    <name type="scientific">Ditylenchus dipsaci</name>
    <dbReference type="NCBI Taxonomy" id="166011"/>
    <lineage>
        <taxon>Eukaryota</taxon>
        <taxon>Metazoa</taxon>
        <taxon>Ecdysozoa</taxon>
        <taxon>Nematoda</taxon>
        <taxon>Chromadorea</taxon>
        <taxon>Rhabditida</taxon>
        <taxon>Tylenchina</taxon>
        <taxon>Tylenchomorpha</taxon>
        <taxon>Sphaerularioidea</taxon>
        <taxon>Anguinidae</taxon>
        <taxon>Anguininae</taxon>
        <taxon>Ditylenchus</taxon>
    </lineage>
</organism>
<feature type="active site" evidence="12">
    <location>
        <position position="21"/>
    </location>
</feature>
<dbReference type="SMART" id="SM01246">
    <property type="entry name" value="Josephin"/>
    <property type="match status" value="1"/>
</dbReference>
<evidence type="ECO:0000313" key="16">
    <source>
        <dbReference type="WBParaSite" id="jg26413"/>
    </source>
</evidence>
<evidence type="ECO:0000256" key="3">
    <source>
        <dbReference type="ARBA" id="ARBA00012759"/>
    </source>
</evidence>
<evidence type="ECO:0000256" key="2">
    <source>
        <dbReference type="ARBA" id="ARBA00004123"/>
    </source>
</evidence>
<dbReference type="Gene3D" id="6.10.140.100">
    <property type="match status" value="1"/>
</dbReference>
<dbReference type="PRINTS" id="PR01233">
    <property type="entry name" value="JOSEPHIN"/>
</dbReference>
<dbReference type="PANTHER" id="PTHR14159">
    <property type="entry name" value="ATAXIN-3-RELATED"/>
    <property type="match status" value="1"/>
</dbReference>
<sequence length="381" mass="43407">MVLPVKAEPEIFFERQVSRLCAQHALNMLLQGPYYTTDYLADIAKELDDRELAVLSPEQRDSEFQSQNVDETGFFSLQVIEMALQKCHQLSLINLDNPSLAQYKMQPSLGNAYICNLNEHWFTIRKFNTHWFILNSTNKGPKPVSHTYLDVYLAQLRNDGYSIFCVYGDLPWCMADQLTRKNVQLITINDDGDHSDDEMARAIALSLTECDRNEKPELDDWDNAVQQSLQKHESITSRGVWNDGSSGMMAANSHSQQASQEEDIELQRALQASLHEQMLQKSTDQVETDQDQADLKMAIQLSLGGMPAPRNAPEAMLDYQQPCSSRSLIQQPPENRHRGQSPMRNTDLSSQSSYYKSETSSSYSYSTTPITPLHNNKKLWK</sequence>
<dbReference type="AlphaFoldDB" id="A0A915E4K2"/>
<dbReference type="GO" id="GO:0006508">
    <property type="term" value="P:proteolysis"/>
    <property type="evidence" value="ECO:0007669"/>
    <property type="project" value="UniProtKB-KW"/>
</dbReference>
<keyword evidence="4" id="KW-0645">Protease</keyword>
<keyword evidence="8" id="KW-0805">Transcription regulation</keyword>
<keyword evidence="5" id="KW-0833">Ubl conjugation pathway</keyword>
<proteinExistence type="predicted"/>
<dbReference type="Pfam" id="PF02099">
    <property type="entry name" value="Josephin"/>
    <property type="match status" value="1"/>
</dbReference>
<evidence type="ECO:0000256" key="9">
    <source>
        <dbReference type="ARBA" id="ARBA00023163"/>
    </source>
</evidence>
<feature type="active site" evidence="12">
    <location>
        <position position="120"/>
    </location>
</feature>
<evidence type="ECO:0000256" key="11">
    <source>
        <dbReference type="PIRSR" id="PIRSR633865-1"/>
    </source>
</evidence>
<feature type="compositionally biased region" description="Low complexity" evidence="13">
    <location>
        <begin position="349"/>
        <end position="368"/>
    </location>
</feature>
<keyword evidence="15" id="KW-1185">Reference proteome</keyword>
<feature type="active site" evidence="11 12">
    <location>
        <position position="135"/>
    </location>
</feature>
<dbReference type="Gene3D" id="1.10.287.10">
    <property type="entry name" value="S15/NS1, RNA-binding"/>
    <property type="match status" value="1"/>
</dbReference>
<evidence type="ECO:0000256" key="1">
    <source>
        <dbReference type="ARBA" id="ARBA00000707"/>
    </source>
</evidence>
<accession>A0A915E4K2</accession>
<dbReference type="GO" id="GO:0005634">
    <property type="term" value="C:nucleus"/>
    <property type="evidence" value="ECO:0007669"/>
    <property type="project" value="UniProtKB-SubCell"/>
</dbReference>
<feature type="active site" description="Proton acceptor" evidence="11">
    <location>
        <position position="120"/>
    </location>
</feature>
<feature type="region of interest" description="Disordered" evidence="13">
    <location>
        <begin position="327"/>
        <end position="381"/>
    </location>
</feature>
<dbReference type="EC" id="3.4.19.12" evidence="3"/>
<keyword evidence="7" id="KW-0788">Thiol protease</keyword>
<feature type="domain" description="Josephin" evidence="14">
    <location>
        <begin position="8"/>
        <end position="181"/>
    </location>
</feature>
<reference evidence="16" key="1">
    <citation type="submission" date="2022-11" db="UniProtKB">
        <authorList>
            <consortium name="WormBaseParasite"/>
        </authorList>
    </citation>
    <scope>IDENTIFICATION</scope>
</reference>
<evidence type="ECO:0000256" key="12">
    <source>
        <dbReference type="PROSITE-ProRule" id="PRU00331"/>
    </source>
</evidence>
<dbReference type="InterPro" id="IPR033865">
    <property type="entry name" value="Ataxin-3"/>
</dbReference>
<evidence type="ECO:0000256" key="10">
    <source>
        <dbReference type="ARBA" id="ARBA00023242"/>
    </source>
</evidence>
<dbReference type="GO" id="GO:0016579">
    <property type="term" value="P:protein deubiquitination"/>
    <property type="evidence" value="ECO:0007669"/>
    <property type="project" value="InterPro"/>
</dbReference>
<dbReference type="InterPro" id="IPR003903">
    <property type="entry name" value="UIM_dom"/>
</dbReference>
<evidence type="ECO:0000313" key="15">
    <source>
        <dbReference type="Proteomes" id="UP000887574"/>
    </source>
</evidence>
<evidence type="ECO:0000256" key="5">
    <source>
        <dbReference type="ARBA" id="ARBA00022786"/>
    </source>
</evidence>
<dbReference type="GO" id="GO:0004843">
    <property type="term" value="F:cysteine-type deubiquitinase activity"/>
    <property type="evidence" value="ECO:0007669"/>
    <property type="project" value="UniProtKB-EC"/>
</dbReference>
<comment type="subcellular location">
    <subcellularLocation>
        <location evidence="2">Nucleus</location>
    </subcellularLocation>
</comment>
<evidence type="ECO:0000256" key="7">
    <source>
        <dbReference type="ARBA" id="ARBA00022807"/>
    </source>
</evidence>
<dbReference type="InterPro" id="IPR006155">
    <property type="entry name" value="Josephin"/>
</dbReference>
<dbReference type="SMART" id="SM00726">
    <property type="entry name" value="UIM"/>
    <property type="match status" value="3"/>
</dbReference>
<dbReference type="Proteomes" id="UP000887574">
    <property type="component" value="Unplaced"/>
</dbReference>
<dbReference type="Gene3D" id="3.90.70.40">
    <property type="match status" value="1"/>
</dbReference>
<dbReference type="PANTHER" id="PTHR14159:SF0">
    <property type="entry name" value="ATAXIN-3-RELATED"/>
    <property type="match status" value="1"/>
</dbReference>
<evidence type="ECO:0000256" key="13">
    <source>
        <dbReference type="SAM" id="MobiDB-lite"/>
    </source>
</evidence>
<keyword evidence="10" id="KW-0539">Nucleus</keyword>
<dbReference type="WBParaSite" id="jg26413">
    <property type="protein sequence ID" value="jg26413"/>
    <property type="gene ID" value="jg26413"/>
</dbReference>
<protein>
    <recommendedName>
        <fullName evidence="3">ubiquitinyl hydrolase 1</fullName>
        <ecNumber evidence="3">3.4.19.12</ecNumber>
    </recommendedName>
</protein>
<evidence type="ECO:0000256" key="6">
    <source>
        <dbReference type="ARBA" id="ARBA00022801"/>
    </source>
</evidence>
<dbReference type="PROSITE" id="PS50957">
    <property type="entry name" value="JOSEPHIN"/>
    <property type="match status" value="1"/>
</dbReference>
<name>A0A915E4K2_9BILA</name>
<dbReference type="Pfam" id="PF02809">
    <property type="entry name" value="UIM"/>
    <property type="match status" value="3"/>
</dbReference>
<evidence type="ECO:0000256" key="4">
    <source>
        <dbReference type="ARBA" id="ARBA00022670"/>
    </source>
</evidence>
<evidence type="ECO:0000256" key="8">
    <source>
        <dbReference type="ARBA" id="ARBA00023015"/>
    </source>
</evidence>
<evidence type="ECO:0000259" key="14">
    <source>
        <dbReference type="PROSITE" id="PS50957"/>
    </source>
</evidence>
<comment type="catalytic activity">
    <reaction evidence="1">
        <text>Thiol-dependent hydrolysis of ester, thioester, amide, peptide and isopeptide bonds formed by the C-terminal Gly of ubiquitin (a 76-residue protein attached to proteins as an intracellular targeting signal).</text>
        <dbReference type="EC" id="3.4.19.12"/>
    </reaction>
</comment>
<keyword evidence="6 12" id="KW-0378">Hydrolase</keyword>